<proteinExistence type="predicted"/>
<sequence length="109" mass="12933">MSEAFWELINSSRWPKEQPVNISTRDFLLQHLVHHELLTSKKNELNDLRGLKSLGFLDLISKNKEMFKVLFRATEGKLLNLDAFKDMMLNILPSNFTEEQSHKWFFRLP</sequence>
<evidence type="ECO:0000313" key="1">
    <source>
        <dbReference type="EMBL" id="CAB3981987.1"/>
    </source>
</evidence>
<dbReference type="EMBL" id="CACRXK020000451">
    <property type="protein sequence ID" value="CAB3981987.1"/>
    <property type="molecule type" value="Genomic_DNA"/>
</dbReference>
<reference evidence="1" key="1">
    <citation type="submission" date="2020-04" db="EMBL/GenBank/DDBJ databases">
        <authorList>
            <person name="Alioto T."/>
            <person name="Alioto T."/>
            <person name="Gomez Garrido J."/>
        </authorList>
    </citation>
    <scope>NUCLEOTIDE SEQUENCE</scope>
    <source>
        <strain evidence="1">A484AB</strain>
    </source>
</reference>
<keyword evidence="2" id="KW-1185">Reference proteome</keyword>
<gene>
    <name evidence="1" type="ORF">PACLA_8A087881</name>
</gene>
<comment type="caution">
    <text evidence="1">The sequence shown here is derived from an EMBL/GenBank/DDBJ whole genome shotgun (WGS) entry which is preliminary data.</text>
</comment>
<dbReference type="OrthoDB" id="5948939at2759"/>
<organism evidence="1 2">
    <name type="scientific">Paramuricea clavata</name>
    <name type="common">Red gorgonian</name>
    <name type="synonym">Violescent sea-whip</name>
    <dbReference type="NCBI Taxonomy" id="317549"/>
    <lineage>
        <taxon>Eukaryota</taxon>
        <taxon>Metazoa</taxon>
        <taxon>Cnidaria</taxon>
        <taxon>Anthozoa</taxon>
        <taxon>Octocorallia</taxon>
        <taxon>Malacalcyonacea</taxon>
        <taxon>Plexauridae</taxon>
        <taxon>Paramuricea</taxon>
    </lineage>
</organism>
<protein>
    <submittedName>
        <fullName evidence="1">Uncharacterized protein</fullName>
    </submittedName>
</protein>
<dbReference type="AlphaFoldDB" id="A0A6S7FVB8"/>
<evidence type="ECO:0000313" key="2">
    <source>
        <dbReference type="Proteomes" id="UP001152795"/>
    </source>
</evidence>
<name>A0A6S7FVB8_PARCT</name>
<dbReference type="Proteomes" id="UP001152795">
    <property type="component" value="Unassembled WGS sequence"/>
</dbReference>
<accession>A0A6S7FVB8</accession>